<evidence type="ECO:0000313" key="10">
    <source>
        <dbReference type="Proteomes" id="UP000280099"/>
    </source>
</evidence>
<dbReference type="GO" id="GO:0019243">
    <property type="term" value="P:methylglyoxal catabolic process to D-lactate via S-lactoyl-glutathione"/>
    <property type="evidence" value="ECO:0007669"/>
    <property type="project" value="UniProtKB-UniRule"/>
</dbReference>
<feature type="binding site" evidence="7">
    <location>
        <position position="109"/>
    </location>
    <ligand>
        <name>Zn(2+)</name>
        <dbReference type="ChEBI" id="CHEBI:29105"/>
        <label>1</label>
    </ligand>
</feature>
<feature type="binding site" evidence="7">
    <location>
        <position position="55"/>
    </location>
    <ligand>
        <name>Zn(2+)</name>
        <dbReference type="ChEBI" id="CHEBI:29105"/>
        <label>1</label>
    </ligand>
</feature>
<feature type="binding site" evidence="7">
    <location>
        <position position="165"/>
    </location>
    <ligand>
        <name>Zn(2+)</name>
        <dbReference type="ChEBI" id="CHEBI:29105"/>
        <label>2</label>
    </ligand>
</feature>
<comment type="subunit">
    <text evidence="7">Monomer.</text>
</comment>
<feature type="binding site" evidence="7">
    <location>
        <position position="127"/>
    </location>
    <ligand>
        <name>Zn(2+)</name>
        <dbReference type="ChEBI" id="CHEBI:29105"/>
        <label>2</label>
    </ligand>
</feature>
<organism evidence="9 10">
    <name type="scientific">Otariodibacter oris</name>
    <dbReference type="NCBI Taxonomy" id="1032623"/>
    <lineage>
        <taxon>Bacteria</taxon>
        <taxon>Pseudomonadati</taxon>
        <taxon>Pseudomonadota</taxon>
        <taxon>Gammaproteobacteria</taxon>
        <taxon>Pasteurellales</taxon>
        <taxon>Pasteurellaceae</taxon>
        <taxon>Otariodibacter</taxon>
    </lineage>
</organism>
<keyword evidence="4 7" id="KW-0479">Metal-binding</keyword>
<dbReference type="InterPro" id="IPR036866">
    <property type="entry name" value="RibonucZ/Hydroxyglut_hydro"/>
</dbReference>
<dbReference type="CDD" id="cd07723">
    <property type="entry name" value="hydroxyacylglutathione_hydrolase_MBL-fold"/>
    <property type="match status" value="1"/>
</dbReference>
<feature type="binding site" evidence="7">
    <location>
        <position position="127"/>
    </location>
    <ligand>
        <name>Zn(2+)</name>
        <dbReference type="ChEBI" id="CHEBI:29105"/>
        <label>1</label>
    </ligand>
</feature>
<proteinExistence type="inferred from homology"/>
<dbReference type="Proteomes" id="UP000280099">
    <property type="component" value="Unassembled WGS sequence"/>
</dbReference>
<evidence type="ECO:0000256" key="1">
    <source>
        <dbReference type="ARBA" id="ARBA00001623"/>
    </source>
</evidence>
<dbReference type="GO" id="GO:0004416">
    <property type="term" value="F:hydroxyacylglutathione hydrolase activity"/>
    <property type="evidence" value="ECO:0007669"/>
    <property type="project" value="UniProtKB-UniRule"/>
</dbReference>
<dbReference type="RefSeq" id="WP_121121165.1">
    <property type="nucleotide sequence ID" value="NZ_CP016604.1"/>
</dbReference>
<dbReference type="InterPro" id="IPR001279">
    <property type="entry name" value="Metallo-B-lactamas"/>
</dbReference>
<dbReference type="SUPFAM" id="SSF56281">
    <property type="entry name" value="Metallo-hydrolase/oxidoreductase"/>
    <property type="match status" value="1"/>
</dbReference>
<feature type="binding site" evidence="7">
    <location>
        <position position="58"/>
    </location>
    <ligand>
        <name>Zn(2+)</name>
        <dbReference type="ChEBI" id="CHEBI:29105"/>
        <label>2</label>
    </ligand>
</feature>
<dbReference type="Pfam" id="PF16123">
    <property type="entry name" value="HAGH_C"/>
    <property type="match status" value="1"/>
</dbReference>
<evidence type="ECO:0000256" key="4">
    <source>
        <dbReference type="ARBA" id="ARBA00022723"/>
    </source>
</evidence>
<dbReference type="EMBL" id="RBJC01000004">
    <property type="protein sequence ID" value="RKR76922.1"/>
    <property type="molecule type" value="Genomic_DNA"/>
</dbReference>
<evidence type="ECO:0000256" key="5">
    <source>
        <dbReference type="ARBA" id="ARBA00022801"/>
    </source>
</evidence>
<feature type="binding site" evidence="7">
    <location>
        <position position="57"/>
    </location>
    <ligand>
        <name>Zn(2+)</name>
        <dbReference type="ChEBI" id="CHEBI:29105"/>
        <label>2</label>
    </ligand>
</feature>
<evidence type="ECO:0000256" key="7">
    <source>
        <dbReference type="HAMAP-Rule" id="MF_01374"/>
    </source>
</evidence>
<gene>
    <name evidence="7" type="primary">gloB</name>
    <name evidence="9" type="ORF">DES31_0231</name>
</gene>
<reference evidence="9 10" key="1">
    <citation type="submission" date="2018-10" db="EMBL/GenBank/DDBJ databases">
        <title>Genomic Encyclopedia of Type Strains, Phase IV (KMG-IV): sequencing the most valuable type-strain genomes for metagenomic binning, comparative biology and taxonomic classification.</title>
        <authorList>
            <person name="Goeker M."/>
        </authorList>
    </citation>
    <scope>NUCLEOTIDE SEQUENCE [LARGE SCALE GENOMIC DNA]</scope>
    <source>
        <strain evidence="9 10">DSM 23800</strain>
    </source>
</reference>
<evidence type="ECO:0000256" key="6">
    <source>
        <dbReference type="ARBA" id="ARBA00022833"/>
    </source>
</evidence>
<dbReference type="Pfam" id="PF00753">
    <property type="entry name" value="Lactamase_B"/>
    <property type="match status" value="1"/>
</dbReference>
<comment type="pathway">
    <text evidence="2 7">Secondary metabolite metabolism; methylglyoxal degradation; (R)-lactate from methylglyoxal: step 2/2.</text>
</comment>
<keyword evidence="10" id="KW-1185">Reference proteome</keyword>
<dbReference type="EC" id="3.1.2.6" evidence="7"/>
<name>A0A420XHV8_9PAST</name>
<comment type="caution">
    <text evidence="9">The sequence shown here is derived from an EMBL/GenBank/DDBJ whole genome shotgun (WGS) entry which is preliminary data.</text>
</comment>
<comment type="catalytic activity">
    <reaction evidence="1 7">
        <text>an S-(2-hydroxyacyl)glutathione + H2O = a 2-hydroxy carboxylate + glutathione + H(+)</text>
        <dbReference type="Rhea" id="RHEA:21864"/>
        <dbReference type="ChEBI" id="CHEBI:15377"/>
        <dbReference type="ChEBI" id="CHEBI:15378"/>
        <dbReference type="ChEBI" id="CHEBI:57925"/>
        <dbReference type="ChEBI" id="CHEBI:58896"/>
        <dbReference type="ChEBI" id="CHEBI:71261"/>
        <dbReference type="EC" id="3.1.2.6"/>
    </reaction>
</comment>
<evidence type="ECO:0000259" key="8">
    <source>
        <dbReference type="SMART" id="SM00849"/>
    </source>
</evidence>
<feature type="domain" description="Metallo-beta-lactamase" evidence="8">
    <location>
        <begin position="12"/>
        <end position="165"/>
    </location>
</feature>
<accession>A0A420XHV8</accession>
<keyword evidence="5 7" id="KW-0378">Hydrolase</keyword>
<protein>
    <recommendedName>
        <fullName evidence="7">Hydroxyacylglutathione hydrolase</fullName>
        <ecNumber evidence="7">3.1.2.6</ecNumber>
    </recommendedName>
    <alternativeName>
        <fullName evidence="7">Glyoxalase II</fullName>
        <shortName evidence="7">Glx II</shortName>
    </alternativeName>
</protein>
<sequence>MIKITPIPVLSDNYIWIIQKEKNVIVVDPSQSQPVLDFLVKNKMDLTAILLTHYHNDHTDGVVGLLSQYPNIPVYGSNEVRDLATYVVKAKEHISLLELDIEVIQSAGHTEEHISYLIDRQYLFCGDALFSGGCGRVFTGDYQAQFDTLQRFKQLPDFVEVYPAHEYTQSNLKFAEKVMKPSCALMEYQEKVDILRSQHKPTLPTTIGLEKQVNPFLYADSLEQFIQWRKGKDNL</sequence>
<dbReference type="UniPathway" id="UPA00619">
    <property type="reaction ID" value="UER00676"/>
</dbReference>
<dbReference type="Gene3D" id="3.60.15.10">
    <property type="entry name" value="Ribonuclease Z/Hydroxyacylglutathione hydrolase-like"/>
    <property type="match status" value="1"/>
</dbReference>
<dbReference type="InterPro" id="IPR050110">
    <property type="entry name" value="Glyoxalase_II_hydrolase"/>
</dbReference>
<dbReference type="GO" id="GO:0046872">
    <property type="term" value="F:metal ion binding"/>
    <property type="evidence" value="ECO:0007669"/>
    <property type="project" value="UniProtKB-KW"/>
</dbReference>
<evidence type="ECO:0000256" key="3">
    <source>
        <dbReference type="ARBA" id="ARBA00006759"/>
    </source>
</evidence>
<dbReference type="InterPro" id="IPR035680">
    <property type="entry name" value="Clx_II_MBL"/>
</dbReference>
<dbReference type="OrthoDB" id="9802248at2"/>
<comment type="cofactor">
    <cofactor evidence="7">
        <name>Zn(2+)</name>
        <dbReference type="ChEBI" id="CHEBI:29105"/>
    </cofactor>
    <text evidence="7">Binds 2 Zn(2+) ions per subunit.</text>
</comment>
<keyword evidence="6 7" id="KW-0862">Zinc</keyword>
<dbReference type="PANTHER" id="PTHR43705:SF1">
    <property type="entry name" value="HYDROXYACYLGLUTATHIONE HYDROLASE GLOB"/>
    <property type="match status" value="1"/>
</dbReference>
<dbReference type="InterPro" id="IPR032282">
    <property type="entry name" value="HAGH_C"/>
</dbReference>
<feature type="binding site" evidence="7">
    <location>
        <position position="53"/>
    </location>
    <ligand>
        <name>Zn(2+)</name>
        <dbReference type="ChEBI" id="CHEBI:29105"/>
        <label>1</label>
    </ligand>
</feature>
<dbReference type="NCBIfam" id="TIGR03413">
    <property type="entry name" value="GSH_gloB"/>
    <property type="match status" value="1"/>
</dbReference>
<dbReference type="SMART" id="SM00849">
    <property type="entry name" value="Lactamase_B"/>
    <property type="match status" value="1"/>
</dbReference>
<dbReference type="PANTHER" id="PTHR43705">
    <property type="entry name" value="HYDROXYACYLGLUTATHIONE HYDROLASE"/>
    <property type="match status" value="1"/>
</dbReference>
<dbReference type="InterPro" id="IPR017782">
    <property type="entry name" value="Hydroxyacylglutathione_Hdrlase"/>
</dbReference>
<evidence type="ECO:0000256" key="2">
    <source>
        <dbReference type="ARBA" id="ARBA00004963"/>
    </source>
</evidence>
<evidence type="ECO:0000313" key="9">
    <source>
        <dbReference type="EMBL" id="RKR76922.1"/>
    </source>
</evidence>
<comment type="function">
    <text evidence="7">Thiolesterase that catalyzes the hydrolysis of S-D-lactoyl-glutathione to form glutathione and D-lactic acid.</text>
</comment>
<comment type="similarity">
    <text evidence="3 7">Belongs to the metallo-beta-lactamase superfamily. Glyoxalase II family.</text>
</comment>
<dbReference type="AlphaFoldDB" id="A0A420XHV8"/>
<dbReference type="HAMAP" id="MF_01374">
    <property type="entry name" value="Glyoxalase_2"/>
    <property type="match status" value="1"/>
</dbReference>